<evidence type="ECO:0000256" key="11">
    <source>
        <dbReference type="SAM" id="Phobius"/>
    </source>
</evidence>
<dbReference type="InterPro" id="IPR036150">
    <property type="entry name" value="Cyt_b/b6_C_sf"/>
</dbReference>
<dbReference type="GO" id="GO:0009055">
    <property type="term" value="F:electron transfer activity"/>
    <property type="evidence" value="ECO:0007669"/>
    <property type="project" value="InterPro"/>
</dbReference>
<keyword evidence="7 11" id="KW-1133">Transmembrane helix</keyword>
<reference evidence="15" key="1">
    <citation type="journal article" date="2014" name="Int. J. Syst. Evol. Microbiol.">
        <title>Complete genome sequence of Corynebacterium casei LMG S-19264T (=DSM 44701T), isolated from a smear-ripened cheese.</title>
        <authorList>
            <consortium name="US DOE Joint Genome Institute (JGI-PGF)"/>
            <person name="Walter F."/>
            <person name="Albersmeier A."/>
            <person name="Kalinowski J."/>
            <person name="Ruckert C."/>
        </authorList>
    </citation>
    <scope>NUCLEOTIDE SEQUENCE</scope>
    <source>
        <strain evidence="15">CGMCC 1.12751</strain>
    </source>
</reference>
<dbReference type="Pfam" id="PF00033">
    <property type="entry name" value="Cytochrome_B"/>
    <property type="match status" value="1"/>
</dbReference>
<dbReference type="InterPro" id="IPR027387">
    <property type="entry name" value="Cytb/b6-like_sf"/>
</dbReference>
<evidence type="ECO:0000256" key="4">
    <source>
        <dbReference type="ARBA" id="ARBA00022692"/>
    </source>
</evidence>
<protein>
    <recommendedName>
        <fullName evidence="17">C-type cytochrome</fullName>
    </recommendedName>
</protein>
<dbReference type="GO" id="GO:0046872">
    <property type="term" value="F:metal ion binding"/>
    <property type="evidence" value="ECO:0007669"/>
    <property type="project" value="UniProtKB-KW"/>
</dbReference>
<dbReference type="PROSITE" id="PS51002">
    <property type="entry name" value="CYTB_NTER"/>
    <property type="match status" value="1"/>
</dbReference>
<keyword evidence="4 11" id="KW-0812">Transmembrane</keyword>
<dbReference type="Gene3D" id="1.20.810.10">
    <property type="entry name" value="Cytochrome Bc1 Complex, Chain C"/>
    <property type="match status" value="1"/>
</dbReference>
<dbReference type="PROSITE" id="PS51003">
    <property type="entry name" value="CYTB_CTER"/>
    <property type="match status" value="1"/>
</dbReference>
<feature type="transmembrane region" description="Helical" evidence="11">
    <location>
        <begin position="315"/>
        <end position="332"/>
    </location>
</feature>
<accession>A0A917LQ20</accession>
<evidence type="ECO:0000256" key="6">
    <source>
        <dbReference type="ARBA" id="ARBA00022982"/>
    </source>
</evidence>
<gene>
    <name evidence="15" type="ORF">GCM10010976_20760</name>
</gene>
<dbReference type="Pfam" id="PF00032">
    <property type="entry name" value="Cytochrom_B_C"/>
    <property type="match status" value="1"/>
</dbReference>
<dbReference type="GO" id="GO:0016020">
    <property type="term" value="C:membrane"/>
    <property type="evidence" value="ECO:0007669"/>
    <property type="project" value="UniProtKB-SubCell"/>
</dbReference>
<dbReference type="Pfam" id="PF13442">
    <property type="entry name" value="Cytochrome_CBB3"/>
    <property type="match status" value="1"/>
</dbReference>
<keyword evidence="8 10" id="KW-0408">Iron</keyword>
<name>A0A917LQ20_9FLAO</name>
<dbReference type="GO" id="GO:0016491">
    <property type="term" value="F:oxidoreductase activity"/>
    <property type="evidence" value="ECO:0007669"/>
    <property type="project" value="InterPro"/>
</dbReference>
<feature type="domain" description="Cytochrome b/b6 N-terminal region profile" evidence="12">
    <location>
        <begin position="8"/>
        <end position="219"/>
    </location>
</feature>
<keyword evidence="5 10" id="KW-0479">Metal-binding</keyword>
<dbReference type="SUPFAM" id="SSF81648">
    <property type="entry name" value="a domain/subunit of cytochrome bc1 complex (Ubiquinol-cytochrome c reductase)"/>
    <property type="match status" value="1"/>
</dbReference>
<comment type="subcellular location">
    <subcellularLocation>
        <location evidence="1">Membrane</location>
        <topology evidence="1">Multi-pass membrane protein</topology>
    </subcellularLocation>
</comment>
<reference evidence="15" key="2">
    <citation type="submission" date="2020-09" db="EMBL/GenBank/DDBJ databases">
        <authorList>
            <person name="Sun Q."/>
            <person name="Zhou Y."/>
        </authorList>
    </citation>
    <scope>NUCLEOTIDE SEQUENCE</scope>
    <source>
        <strain evidence="15">CGMCC 1.12751</strain>
    </source>
</reference>
<evidence type="ECO:0000313" key="16">
    <source>
        <dbReference type="Proteomes" id="UP000625976"/>
    </source>
</evidence>
<comment type="caution">
    <text evidence="15">The sequence shown here is derived from an EMBL/GenBank/DDBJ whole genome shotgun (WGS) entry which is preliminary data.</text>
</comment>
<evidence type="ECO:0000313" key="15">
    <source>
        <dbReference type="EMBL" id="GGG49317.1"/>
    </source>
</evidence>
<keyword evidence="16" id="KW-1185">Reference proteome</keyword>
<dbReference type="PROSITE" id="PS51007">
    <property type="entry name" value="CYTC"/>
    <property type="match status" value="1"/>
</dbReference>
<feature type="domain" description="Cytochrome c" evidence="14">
    <location>
        <begin position="388"/>
        <end position="465"/>
    </location>
</feature>
<dbReference type="InterPro" id="IPR036909">
    <property type="entry name" value="Cyt_c-like_dom_sf"/>
</dbReference>
<dbReference type="InterPro" id="IPR005798">
    <property type="entry name" value="Cyt_b/b6_C"/>
</dbReference>
<dbReference type="Gene3D" id="1.10.760.10">
    <property type="entry name" value="Cytochrome c-like domain"/>
    <property type="match status" value="1"/>
</dbReference>
<dbReference type="GO" id="GO:0020037">
    <property type="term" value="F:heme binding"/>
    <property type="evidence" value="ECO:0007669"/>
    <property type="project" value="InterPro"/>
</dbReference>
<evidence type="ECO:0000256" key="1">
    <source>
        <dbReference type="ARBA" id="ARBA00004141"/>
    </source>
</evidence>
<feature type="transmembrane region" description="Helical" evidence="11">
    <location>
        <begin position="344"/>
        <end position="363"/>
    </location>
</feature>
<keyword evidence="2" id="KW-0813">Transport</keyword>
<keyword evidence="9 11" id="KW-0472">Membrane</keyword>
<keyword evidence="6" id="KW-0249">Electron transport</keyword>
<dbReference type="Proteomes" id="UP000625976">
    <property type="component" value="Unassembled WGS sequence"/>
</dbReference>
<feature type="transmembrane region" description="Helical" evidence="11">
    <location>
        <begin position="254"/>
        <end position="272"/>
    </location>
</feature>
<evidence type="ECO:0000256" key="10">
    <source>
        <dbReference type="PROSITE-ProRule" id="PRU00433"/>
    </source>
</evidence>
<keyword evidence="3 10" id="KW-0349">Heme</keyword>
<dbReference type="SUPFAM" id="SSF81342">
    <property type="entry name" value="Transmembrane di-heme cytochromes"/>
    <property type="match status" value="1"/>
</dbReference>
<evidence type="ECO:0000256" key="8">
    <source>
        <dbReference type="ARBA" id="ARBA00023004"/>
    </source>
</evidence>
<dbReference type="InterPro" id="IPR005797">
    <property type="entry name" value="Cyt_b/b6_N"/>
</dbReference>
<sequence>MKKKLKNIWLWLDDRGGFSDLIKPLKTHLVPPGSTWNYVWGSATLFCLIIQVITGIALGFLYQPSADVAYQSLQYIENQAFMGSFIRGMHNWGASGMVFLMGMHMIRVYINAAYKYPREMSWITGVVLMAITIVMAFTGQLLRWDNNGVWSAVVAAEQMGRIPLIGDSLAYFLLGGDTINGETLNRFFAMHVFLFPALLFLMVIYHLYLVFKNGISEPPKVGRLVDPKTYKKWYEDMLLKKGVPFFPDAIWRDAVFSALVLVVIVCLAWFVGAPALSDAPDLTNVNANPKPDWYFTWIFALFALMPMQIESYVMFLGPLIGVILIFSIPFLSKGGERSPLRRPWAIAGVIFIVLTISSLWYVGVQEPWSPRFDAKPLSEYTTVPNASPEVKKGIELFNTVGCIYCHSIGDDGGIRGPNLSDVQNRLTREQMVIRIVNGAENMPAYGGSLSKEELDAIVSFLETQYKTPNKGN</sequence>
<feature type="transmembrane region" description="Helical" evidence="11">
    <location>
        <begin position="38"/>
        <end position="62"/>
    </location>
</feature>
<evidence type="ECO:0008006" key="17">
    <source>
        <dbReference type="Google" id="ProtNLM"/>
    </source>
</evidence>
<dbReference type="EMBL" id="BMFQ01000002">
    <property type="protein sequence ID" value="GGG49317.1"/>
    <property type="molecule type" value="Genomic_DNA"/>
</dbReference>
<evidence type="ECO:0000256" key="9">
    <source>
        <dbReference type="ARBA" id="ARBA00023136"/>
    </source>
</evidence>
<feature type="transmembrane region" description="Helical" evidence="11">
    <location>
        <begin position="192"/>
        <end position="211"/>
    </location>
</feature>
<organism evidence="15 16">
    <name type="scientific">Bizionia arctica</name>
    <dbReference type="NCBI Taxonomy" id="1495645"/>
    <lineage>
        <taxon>Bacteria</taxon>
        <taxon>Pseudomonadati</taxon>
        <taxon>Bacteroidota</taxon>
        <taxon>Flavobacteriia</taxon>
        <taxon>Flavobacteriales</taxon>
        <taxon>Flavobacteriaceae</taxon>
        <taxon>Bizionia</taxon>
    </lineage>
</organism>
<dbReference type="InterPro" id="IPR009056">
    <property type="entry name" value="Cyt_c-like_dom"/>
</dbReference>
<evidence type="ECO:0000256" key="5">
    <source>
        <dbReference type="ARBA" id="ARBA00022723"/>
    </source>
</evidence>
<evidence type="ECO:0000259" key="12">
    <source>
        <dbReference type="PROSITE" id="PS51002"/>
    </source>
</evidence>
<dbReference type="PANTHER" id="PTHR19271:SF16">
    <property type="entry name" value="CYTOCHROME B"/>
    <property type="match status" value="1"/>
</dbReference>
<dbReference type="GO" id="GO:0022904">
    <property type="term" value="P:respiratory electron transport chain"/>
    <property type="evidence" value="ECO:0007669"/>
    <property type="project" value="InterPro"/>
</dbReference>
<evidence type="ECO:0000259" key="13">
    <source>
        <dbReference type="PROSITE" id="PS51003"/>
    </source>
</evidence>
<dbReference type="RefSeq" id="WP_188464485.1">
    <property type="nucleotide sequence ID" value="NZ_BMFQ01000002.1"/>
</dbReference>
<evidence type="ECO:0000256" key="7">
    <source>
        <dbReference type="ARBA" id="ARBA00022989"/>
    </source>
</evidence>
<proteinExistence type="predicted"/>
<evidence type="ECO:0000256" key="3">
    <source>
        <dbReference type="ARBA" id="ARBA00022617"/>
    </source>
</evidence>
<dbReference type="AlphaFoldDB" id="A0A917LQ20"/>
<dbReference type="InterPro" id="IPR016174">
    <property type="entry name" value="Di-haem_cyt_TM"/>
</dbReference>
<feature type="domain" description="Cytochrome b/b6 C-terminal region profile" evidence="13">
    <location>
        <begin position="235"/>
        <end position="367"/>
    </location>
</feature>
<feature type="transmembrane region" description="Helical" evidence="11">
    <location>
        <begin position="92"/>
        <end position="110"/>
    </location>
</feature>
<evidence type="ECO:0000256" key="2">
    <source>
        <dbReference type="ARBA" id="ARBA00022448"/>
    </source>
</evidence>
<feature type="transmembrane region" description="Helical" evidence="11">
    <location>
        <begin position="122"/>
        <end position="142"/>
    </location>
</feature>
<dbReference type="PANTHER" id="PTHR19271">
    <property type="entry name" value="CYTOCHROME B"/>
    <property type="match status" value="1"/>
</dbReference>
<dbReference type="SUPFAM" id="SSF46626">
    <property type="entry name" value="Cytochrome c"/>
    <property type="match status" value="1"/>
</dbReference>
<evidence type="ECO:0000259" key="14">
    <source>
        <dbReference type="PROSITE" id="PS51007"/>
    </source>
</evidence>